<sequence>MSRQSHPCVQVANTILPCSQVPPIVVSWLVALLLRHAAHRNRNSIRRLRASAIIISTIFDDGQVRLLVSRGITDDAGLALCLWGAPSGRDAVRNIFMVPSGQADYNASARFICSGERCAVKGIEVCMSNTCQIITGRQRASHIHGNRSGDRCHHGYLVWRPIMCDLAAR</sequence>
<evidence type="ECO:0000313" key="2">
    <source>
        <dbReference type="Proteomes" id="UP000076761"/>
    </source>
</evidence>
<dbReference type="InParanoid" id="A0A165TUZ9"/>
<evidence type="ECO:0000313" key="1">
    <source>
        <dbReference type="EMBL" id="KZT27220.1"/>
    </source>
</evidence>
<name>A0A165TUZ9_9AGAM</name>
<gene>
    <name evidence="1" type="ORF">NEOLEDRAFT_1131262</name>
</gene>
<accession>A0A165TUZ9</accession>
<keyword evidence="2" id="KW-1185">Reference proteome</keyword>
<dbReference type="EMBL" id="KV425563">
    <property type="protein sequence ID" value="KZT27220.1"/>
    <property type="molecule type" value="Genomic_DNA"/>
</dbReference>
<dbReference type="AlphaFoldDB" id="A0A165TUZ9"/>
<reference evidence="1 2" key="1">
    <citation type="journal article" date="2016" name="Mol. Biol. Evol.">
        <title>Comparative Genomics of Early-Diverging Mushroom-Forming Fungi Provides Insights into the Origins of Lignocellulose Decay Capabilities.</title>
        <authorList>
            <person name="Nagy L.G."/>
            <person name="Riley R."/>
            <person name="Tritt A."/>
            <person name="Adam C."/>
            <person name="Daum C."/>
            <person name="Floudas D."/>
            <person name="Sun H."/>
            <person name="Yadav J.S."/>
            <person name="Pangilinan J."/>
            <person name="Larsson K.H."/>
            <person name="Matsuura K."/>
            <person name="Barry K."/>
            <person name="Labutti K."/>
            <person name="Kuo R."/>
            <person name="Ohm R.A."/>
            <person name="Bhattacharya S.S."/>
            <person name="Shirouzu T."/>
            <person name="Yoshinaga Y."/>
            <person name="Martin F.M."/>
            <person name="Grigoriev I.V."/>
            <person name="Hibbett D.S."/>
        </authorList>
    </citation>
    <scope>NUCLEOTIDE SEQUENCE [LARGE SCALE GENOMIC DNA]</scope>
    <source>
        <strain evidence="1 2">HHB14362 ss-1</strain>
    </source>
</reference>
<dbReference type="Proteomes" id="UP000076761">
    <property type="component" value="Unassembled WGS sequence"/>
</dbReference>
<proteinExistence type="predicted"/>
<organism evidence="1 2">
    <name type="scientific">Neolentinus lepideus HHB14362 ss-1</name>
    <dbReference type="NCBI Taxonomy" id="1314782"/>
    <lineage>
        <taxon>Eukaryota</taxon>
        <taxon>Fungi</taxon>
        <taxon>Dikarya</taxon>
        <taxon>Basidiomycota</taxon>
        <taxon>Agaricomycotina</taxon>
        <taxon>Agaricomycetes</taxon>
        <taxon>Gloeophyllales</taxon>
        <taxon>Gloeophyllaceae</taxon>
        <taxon>Neolentinus</taxon>
    </lineage>
</organism>
<protein>
    <submittedName>
        <fullName evidence="1">Uncharacterized protein</fullName>
    </submittedName>
</protein>